<accession>A0A915NVF7</accession>
<sequence>MKFCLPESICEGFFLNIEEVEMNLMSLIQNQEENSLKELLKYLNNLIIKEEKFEELREQKKKFGKKSKKAIENLINFRLKTNKIIFDIENKIITGLDNLEEMGDEIKELIGEFERIFKKIYYTLLFYQNQSLINKLFKNIIDEVKKKIKEEFKKSDLSKEISKLLSKLIFKKNQIKDFVKQKIKIEEIKEKVLGKLLEKQPTINENEKEIIENKFEEMEKLRKETSLELTKSIKYAELRDELTEFYTPYYEIKYFMALCRAMEEIYNHYIKLRDILNLKFSLETVEENENIINLEIENLSKLSVLHRNILRNLTWITEIKTKKTKDLLNKINRLYSGIDNFYNNIWIFLNKHKVFKGNREEIEKTENEIIAEFFPYFNEVPNYDNTKLDEINFSILLE</sequence>
<organism evidence="1 2">
    <name type="scientific">Meloidogyne floridensis</name>
    <dbReference type="NCBI Taxonomy" id="298350"/>
    <lineage>
        <taxon>Eukaryota</taxon>
        <taxon>Metazoa</taxon>
        <taxon>Ecdysozoa</taxon>
        <taxon>Nematoda</taxon>
        <taxon>Chromadorea</taxon>
        <taxon>Rhabditida</taxon>
        <taxon>Tylenchina</taxon>
        <taxon>Tylenchomorpha</taxon>
        <taxon>Tylenchoidea</taxon>
        <taxon>Meloidogynidae</taxon>
        <taxon>Meloidogyninae</taxon>
        <taxon>Meloidogyne</taxon>
    </lineage>
</organism>
<proteinExistence type="predicted"/>
<evidence type="ECO:0000313" key="1">
    <source>
        <dbReference type="Proteomes" id="UP000887560"/>
    </source>
</evidence>
<dbReference type="WBParaSite" id="scf7180000420673.g5609">
    <property type="protein sequence ID" value="scf7180000420673.g5609"/>
    <property type="gene ID" value="scf7180000420673.g5609"/>
</dbReference>
<dbReference type="AlphaFoldDB" id="A0A915NVF7"/>
<name>A0A915NVF7_9BILA</name>
<dbReference type="Proteomes" id="UP000887560">
    <property type="component" value="Unplaced"/>
</dbReference>
<evidence type="ECO:0000313" key="2">
    <source>
        <dbReference type="WBParaSite" id="scf7180000420673.g5609"/>
    </source>
</evidence>
<reference evidence="2" key="1">
    <citation type="submission" date="2022-11" db="UniProtKB">
        <authorList>
            <consortium name="WormBaseParasite"/>
        </authorList>
    </citation>
    <scope>IDENTIFICATION</scope>
</reference>
<protein>
    <submittedName>
        <fullName evidence="2">Uncharacterized protein</fullName>
    </submittedName>
</protein>
<keyword evidence="1" id="KW-1185">Reference proteome</keyword>